<dbReference type="Pfam" id="PF14566">
    <property type="entry name" value="PTPlike_phytase"/>
    <property type="match status" value="3"/>
</dbReference>
<dbReference type="InterPro" id="IPR050561">
    <property type="entry name" value="PTP"/>
</dbReference>
<dbReference type="SMART" id="SM01301">
    <property type="entry name" value="PTPlike_phytase"/>
    <property type="match status" value="3"/>
</dbReference>
<evidence type="ECO:0000256" key="2">
    <source>
        <dbReference type="SAM" id="MobiDB-lite"/>
    </source>
</evidence>
<dbReference type="SUPFAM" id="SSF52799">
    <property type="entry name" value="(Phosphotyrosine protein) phosphatases II"/>
    <property type="match status" value="2"/>
</dbReference>
<evidence type="ECO:0000256" key="1">
    <source>
        <dbReference type="SAM" id="Coils"/>
    </source>
</evidence>
<dbReference type="OMA" id="VIPIWEE"/>
<keyword evidence="4" id="KW-1185">Reference proteome</keyword>
<dbReference type="EMBL" id="CAEQ01001480">
    <property type="protein sequence ID" value="CCD14361.1"/>
    <property type="molecule type" value="Genomic_DNA"/>
</dbReference>
<sequence length="1473" mass="165201">MPRRELPIIYRTYVEDSSNSPGDRSRKDDGRCLTSFPTRGPVSSNVSTLDKELKSLKDLWYSQTERLSQRAELSTSLPNCTNIVKEIPKLKSFVFIPSSSGSRHLPGLDGSAMRKENVEEDNEVRQLEENLHRQQERLDAMTKRIALTCRRRQNAENAVVMPPQPSVLSATTDQEVIDLADIMHMLARRQEEEDTEGCLSGPVGEDEVSPSCIEDERASCSVCSPTSPKTDKSFAHQLGNSNGNRTGVNSTKVFMDLVPNMRAIVVLSPSEVGSVRKGDILSGDNVLKVDAHEALRTQKGALGIISGAPFFRMVPKLSVAGVAQPRASSLRTIINELRRVFDGSVVWVNLREEPLVYINNEAYVVRQRSDPTVPMIIPHITGESISLIDEKLKREVLKEASENSGNVSVQMEVKDGHMEDQWESAERDQVFTLKDLFGMLKESVTYHRCPITYNVGPQPQDFDFVFNLCMDDPRTMIIFNCQTGRGKTSAMMTIASIVRFYQVFAHDALLDTALVRHGVRCFSFRTIKKIVSLIPHGKHHERRLFLVLDITDKVYSLTDHINNAFNAGTASPEEAIMYLKQYAYFLVFSYYCEQRIWNLATKERFSVWLKKNNEISILIGKIDSMEEEFAEERIAVPITGDDEEEMAKIVRSRKGTVLSANRILCRLFSAEKETEGTIESLRQLAPGVPIFTSGALSDADRYTLISDVRKCFPGGKIMWMNLRAEPIVFINNVGYLLMDYDVTDYKTCGTGITMHTSLQAIEQIEERLRRDVSLEAQEHKGMILLHTFEESGKRVAVRVKVCTVKTPKAVMADFAAACGINYYRIPMPYGGSMLPSDIDPLLEHLCKRSEDHSIFIINDSQTSVRTTVALNVLTMCCASRRCNLRMLSSPTKIVHFLRAAGSNVVVPRVNVVGYQDTGSDSSPRTNNELQVASTICQMLTAGSLMRVVSAIIELGGRGEQWNIIDKLNSIKESIARSAVEKAKGLREAIGIVRSYLLVLLSTIYVDLQGGYNNKEPFNIWLGQRGEVANIMSNLDSRGEPSIKYITHISVAGPYVAARHGDVLTSNYVLKADHFPGCQKKGIRPELCGAPNFRKVQSVNVYGVAIPTIIGIHNILSLLGASQAPLQTYAGAQNDEEIHMGFAAPRLFDPRFRSELVNKPLRGHVVWVNLREEPILYVGDKPFVLRNIETPYVNVELTGIAAHEVEHVEKQLLADVLKEAEENKGLFLVHDEKTPGELQGSWEAATAETVKTLRDVYCDLVMQGHRVTLLRLPVTDEQSPSESSFDALVDSLLPHITSRMDRRETLSFVFNCQMGRGRTTTGMVVCCLLIGLVMPEYYKELDSIYNPLYAPDESQLSRGDYGCVLQLKRALSGGREAKHRVDVVIEACSRMQNLRTAIEVFALQAQSPDVAEEQRGRAHHQGVHYLRRYFNLIAFAAYLEEQYDPMKKNMKCTFSYWLTQRRDITVLCESAVLK</sequence>
<evidence type="ECO:0000313" key="3">
    <source>
        <dbReference type="EMBL" id="CCD14361.1"/>
    </source>
</evidence>
<feature type="coiled-coil region" evidence="1">
    <location>
        <begin position="110"/>
        <end position="144"/>
    </location>
</feature>
<organism evidence="3 4">
    <name type="scientific">Trypanosoma congolense (strain IL3000)</name>
    <dbReference type="NCBI Taxonomy" id="1068625"/>
    <lineage>
        <taxon>Eukaryota</taxon>
        <taxon>Discoba</taxon>
        <taxon>Euglenozoa</taxon>
        <taxon>Kinetoplastea</taxon>
        <taxon>Metakinetoplastina</taxon>
        <taxon>Trypanosomatida</taxon>
        <taxon>Trypanosomatidae</taxon>
        <taxon>Trypanosoma</taxon>
        <taxon>Nannomonas</taxon>
    </lineage>
</organism>
<comment type="caution">
    <text evidence="3">The sequence shown here is derived from an EMBL/GenBank/DDBJ whole genome shotgun (WGS) entry which is preliminary data.</text>
</comment>
<feature type="region of interest" description="Disordered" evidence="2">
    <location>
        <begin position="15"/>
        <end position="41"/>
    </location>
</feature>
<dbReference type="CDD" id="cd14496">
    <property type="entry name" value="PTP_paladin"/>
    <property type="match status" value="1"/>
</dbReference>
<accession>F9WAU0</accession>
<dbReference type="Proteomes" id="UP000000702">
    <property type="component" value="Unassembled WGS sequence"/>
</dbReference>
<evidence type="ECO:0000313" key="4">
    <source>
        <dbReference type="Proteomes" id="UP000000702"/>
    </source>
</evidence>
<name>F9WAU0_TRYCI</name>
<dbReference type="VEuPathDB" id="TriTrypDB:TcIL3000_0_00650"/>
<gene>
    <name evidence="3" type="ORF">TCIL3000_0_00650</name>
</gene>
<dbReference type="FunFam" id="3.90.190.10:FF:000156">
    <property type="entry name" value="Inositol_hexakisphosphate"/>
    <property type="match status" value="1"/>
</dbReference>
<keyword evidence="1" id="KW-0175">Coiled coil</keyword>
<reference evidence="4" key="1">
    <citation type="submission" date="2011-07" db="EMBL/GenBank/DDBJ databases">
        <title>Divergent evolution of antigenic variation in African trypanosomes.</title>
        <authorList>
            <person name="Jackson A.P."/>
            <person name="Berry A."/>
            <person name="Allison H.C."/>
            <person name="Burton P."/>
            <person name="Anderson J."/>
            <person name="Aslett M."/>
            <person name="Brown R."/>
            <person name="Corton N."/>
            <person name="Harris D."/>
            <person name="Hauser H."/>
            <person name="Gamble J."/>
            <person name="Gilderthorp R."/>
            <person name="McQuillan J."/>
            <person name="Quail M.A."/>
            <person name="Sanders M."/>
            <person name="Van Tonder A."/>
            <person name="Ginger M.L."/>
            <person name="Donelson J.E."/>
            <person name="Field M.C."/>
            <person name="Barry J.D."/>
            <person name="Berriman M."/>
            <person name="Hertz-Fowler C."/>
        </authorList>
    </citation>
    <scope>NUCLEOTIDE SEQUENCE [LARGE SCALE GENOMIC DNA]</scope>
    <source>
        <strain evidence="4">IL3000</strain>
    </source>
</reference>
<protein>
    <submittedName>
        <fullName evidence="3">WGS project CAEQ00000000 data, annotated contig 20</fullName>
    </submittedName>
</protein>
<reference evidence="3 4" key="2">
    <citation type="journal article" date="2012" name="Proc. Natl. Acad. Sci. U.S.A.">
        <title>Antigenic diversity is generated by distinct evolutionary mechanisms in African trypanosome species.</title>
        <authorList>
            <person name="Jackson A.P."/>
            <person name="Berry A."/>
            <person name="Aslett M."/>
            <person name="Allison H.C."/>
            <person name="Burton P."/>
            <person name="Vavrova-Anderson J."/>
            <person name="Brown R."/>
            <person name="Browne H."/>
            <person name="Corton N."/>
            <person name="Hauser H."/>
            <person name="Gamble J."/>
            <person name="Gilderthorp R."/>
            <person name="Marcello L."/>
            <person name="McQuillan J."/>
            <person name="Otto T.D."/>
            <person name="Quail M.A."/>
            <person name="Sanders M.J."/>
            <person name="van Tonder A."/>
            <person name="Ginger M.L."/>
            <person name="Field M.C."/>
            <person name="Barry J.D."/>
            <person name="Hertz-Fowler C."/>
            <person name="Berriman M."/>
        </authorList>
    </citation>
    <scope>NUCLEOTIDE SEQUENCE [LARGE SCALE GENOMIC DNA]</scope>
    <source>
        <strain evidence="3 4">IL3000</strain>
    </source>
</reference>
<dbReference type="Gene3D" id="3.90.190.10">
    <property type="entry name" value="Protein tyrosine phosphatase superfamily"/>
    <property type="match status" value="3"/>
</dbReference>
<proteinExistence type="predicted"/>
<dbReference type="PANTHER" id="PTHR23339">
    <property type="entry name" value="TYROSINE SPECIFIC PROTEIN PHOSPHATASE AND DUAL SPECIFICITY PROTEIN PHOSPHATASE"/>
    <property type="match status" value="1"/>
</dbReference>
<dbReference type="InterPro" id="IPR029021">
    <property type="entry name" value="Prot-tyrosine_phosphatase-like"/>
</dbReference>